<dbReference type="Proteomes" id="UP000673691">
    <property type="component" value="Unassembled WGS sequence"/>
</dbReference>
<name>A0A8H8A1Y7_9FUNG</name>
<keyword evidence="3" id="KW-1185">Reference proteome</keyword>
<sequence length="52" mass="5828">MCVPSFNQAQDETPRNQENVAGRAASRPDSRSVATFRRNHQQSTNPSSENPR</sequence>
<feature type="compositionally biased region" description="Polar residues" evidence="1">
    <location>
        <begin position="1"/>
        <end position="19"/>
    </location>
</feature>
<evidence type="ECO:0000256" key="1">
    <source>
        <dbReference type="SAM" id="MobiDB-lite"/>
    </source>
</evidence>
<dbReference type="AlphaFoldDB" id="A0A8H8A1Y7"/>
<gene>
    <name evidence="2" type="ORF">BJ554DRAFT_6778</name>
</gene>
<feature type="region of interest" description="Disordered" evidence="1">
    <location>
        <begin position="1"/>
        <end position="52"/>
    </location>
</feature>
<evidence type="ECO:0000313" key="3">
    <source>
        <dbReference type="Proteomes" id="UP000673691"/>
    </source>
</evidence>
<feature type="compositionally biased region" description="Polar residues" evidence="1">
    <location>
        <begin position="41"/>
        <end position="52"/>
    </location>
</feature>
<dbReference type="EMBL" id="JAEFCI010000475">
    <property type="protein sequence ID" value="KAG5463519.1"/>
    <property type="molecule type" value="Genomic_DNA"/>
</dbReference>
<accession>A0A8H8A1Y7</accession>
<comment type="caution">
    <text evidence="2">The sequence shown here is derived from an EMBL/GenBank/DDBJ whole genome shotgun (WGS) entry which is preliminary data.</text>
</comment>
<organism evidence="2 3">
    <name type="scientific">Olpidium bornovanus</name>
    <dbReference type="NCBI Taxonomy" id="278681"/>
    <lineage>
        <taxon>Eukaryota</taxon>
        <taxon>Fungi</taxon>
        <taxon>Fungi incertae sedis</taxon>
        <taxon>Olpidiomycota</taxon>
        <taxon>Olpidiomycotina</taxon>
        <taxon>Olpidiomycetes</taxon>
        <taxon>Olpidiales</taxon>
        <taxon>Olpidiaceae</taxon>
        <taxon>Olpidium</taxon>
    </lineage>
</organism>
<protein>
    <submittedName>
        <fullName evidence="2">Uncharacterized protein</fullName>
    </submittedName>
</protein>
<proteinExistence type="predicted"/>
<reference evidence="2 3" key="1">
    <citation type="journal article" name="Sci. Rep.">
        <title>Genome-scale phylogenetic analyses confirm Olpidium as the closest living zoosporic fungus to the non-flagellated, terrestrial fungi.</title>
        <authorList>
            <person name="Chang Y."/>
            <person name="Rochon D."/>
            <person name="Sekimoto S."/>
            <person name="Wang Y."/>
            <person name="Chovatia M."/>
            <person name="Sandor L."/>
            <person name="Salamov A."/>
            <person name="Grigoriev I.V."/>
            <person name="Stajich J.E."/>
            <person name="Spatafora J.W."/>
        </authorList>
    </citation>
    <scope>NUCLEOTIDE SEQUENCE [LARGE SCALE GENOMIC DNA]</scope>
    <source>
        <strain evidence="2">S191</strain>
    </source>
</reference>
<evidence type="ECO:0000313" key="2">
    <source>
        <dbReference type="EMBL" id="KAG5463519.1"/>
    </source>
</evidence>